<gene>
    <name evidence="1" type="ORF">QFC19_008701</name>
</gene>
<accession>A0ACC2V082</accession>
<keyword evidence="2" id="KW-1185">Reference proteome</keyword>
<evidence type="ECO:0000313" key="2">
    <source>
        <dbReference type="Proteomes" id="UP001241377"/>
    </source>
</evidence>
<dbReference type="EMBL" id="JASBWR010000135">
    <property type="protein sequence ID" value="KAJ9092488.1"/>
    <property type="molecule type" value="Genomic_DNA"/>
</dbReference>
<comment type="caution">
    <text evidence="1">The sequence shown here is derived from an EMBL/GenBank/DDBJ whole genome shotgun (WGS) entry which is preliminary data.</text>
</comment>
<proteinExistence type="predicted"/>
<reference evidence="1" key="1">
    <citation type="submission" date="2023-04" db="EMBL/GenBank/DDBJ databases">
        <title>Draft Genome sequencing of Naganishia species isolated from polar environments using Oxford Nanopore Technology.</title>
        <authorList>
            <person name="Leo P."/>
            <person name="Venkateswaran K."/>
        </authorList>
    </citation>
    <scope>NUCLEOTIDE SEQUENCE</scope>
    <source>
        <strain evidence="1">MNA-CCFEE 5261</strain>
    </source>
</reference>
<name>A0ACC2V082_9TREE</name>
<evidence type="ECO:0000313" key="1">
    <source>
        <dbReference type="EMBL" id="KAJ9092488.1"/>
    </source>
</evidence>
<protein>
    <submittedName>
        <fullName evidence="1">Uncharacterized protein</fullName>
    </submittedName>
</protein>
<sequence>MKLFTLIGLAALFACVLAWTKEDHEIFDLVSALEASEGKGTTFYSFLGVGPQAQLKEINKQYRKRSLELHPDKNPNVKDIQARFARLGTITEILRDATKRTRYDFFFKNGVPKWRGTGYYYSRFRPSIFHVIVFLVAVSSLIHYLILRVNYRRDQQRIEYFTRAALAKAGNGSSLISGTNTPTAEMTQQNGRDGVLADVIEQISTDTVSDEPPAPAISKRQAKMQAREAKKDTREAKKDKRKRDHVATPTPSGAVTPIPSVATTRRRKVRVPMVEGSEYSPSLDLVVVDDEVFIPDGSDLTPLTTLARPVSLDAIWPVACYNSLAARFFKKNPELAESDDDEQASLEDDNAVNGSNTAEKLKRKSNNGAGGKLAAMRRRKATLK</sequence>
<dbReference type="Proteomes" id="UP001241377">
    <property type="component" value="Unassembled WGS sequence"/>
</dbReference>
<organism evidence="1 2">
    <name type="scientific">Naganishia cerealis</name>
    <dbReference type="NCBI Taxonomy" id="610337"/>
    <lineage>
        <taxon>Eukaryota</taxon>
        <taxon>Fungi</taxon>
        <taxon>Dikarya</taxon>
        <taxon>Basidiomycota</taxon>
        <taxon>Agaricomycotina</taxon>
        <taxon>Tremellomycetes</taxon>
        <taxon>Filobasidiales</taxon>
        <taxon>Filobasidiaceae</taxon>
        <taxon>Naganishia</taxon>
    </lineage>
</organism>